<comment type="caution">
    <text evidence="1">The sequence shown here is derived from an EMBL/GenBank/DDBJ whole genome shotgun (WGS) entry which is preliminary data.</text>
</comment>
<sequence length="145" mass="17328">MIWREYLSRSVVGRCKFPWCNDISVDRSFWHGLCGLDDIKKGWLVDEVFIPINEPKRHWSLAMFHICSGIVTFYDIEKSNATHDKEFRPWYLKMRQCLEEKIFVVLKETGVSIRFPLGVDDPVQAALAYREKMIRFYFQHKMFCP</sequence>
<evidence type="ECO:0000313" key="1">
    <source>
        <dbReference type="EMBL" id="GJT44891.1"/>
    </source>
</evidence>
<dbReference type="InterPro" id="IPR038765">
    <property type="entry name" value="Papain-like_cys_pep_sf"/>
</dbReference>
<dbReference type="SUPFAM" id="SSF54001">
    <property type="entry name" value="Cysteine proteinases"/>
    <property type="match status" value="1"/>
</dbReference>
<dbReference type="Proteomes" id="UP001151760">
    <property type="component" value="Unassembled WGS sequence"/>
</dbReference>
<dbReference type="EMBL" id="BQNB010015852">
    <property type="protein sequence ID" value="GJT44891.1"/>
    <property type="molecule type" value="Genomic_DNA"/>
</dbReference>
<dbReference type="Gene3D" id="3.40.395.10">
    <property type="entry name" value="Adenoviral Proteinase, Chain A"/>
    <property type="match status" value="1"/>
</dbReference>
<gene>
    <name evidence="1" type="ORF">Tco_0953606</name>
</gene>
<evidence type="ECO:0000313" key="2">
    <source>
        <dbReference type="Proteomes" id="UP001151760"/>
    </source>
</evidence>
<reference evidence="1" key="1">
    <citation type="journal article" date="2022" name="Int. J. Mol. Sci.">
        <title>Draft Genome of Tanacetum Coccineum: Genomic Comparison of Closely Related Tanacetum-Family Plants.</title>
        <authorList>
            <person name="Yamashiro T."/>
            <person name="Shiraishi A."/>
            <person name="Nakayama K."/>
            <person name="Satake H."/>
        </authorList>
    </citation>
    <scope>NUCLEOTIDE SEQUENCE</scope>
</reference>
<reference evidence="1" key="2">
    <citation type="submission" date="2022-01" db="EMBL/GenBank/DDBJ databases">
        <authorList>
            <person name="Yamashiro T."/>
            <person name="Shiraishi A."/>
            <person name="Satake H."/>
            <person name="Nakayama K."/>
        </authorList>
    </citation>
    <scope>NUCLEOTIDE SEQUENCE</scope>
</reference>
<accession>A0ABQ5E0F6</accession>
<keyword evidence="2" id="KW-1185">Reference proteome</keyword>
<organism evidence="1 2">
    <name type="scientific">Tanacetum coccineum</name>
    <dbReference type="NCBI Taxonomy" id="301880"/>
    <lineage>
        <taxon>Eukaryota</taxon>
        <taxon>Viridiplantae</taxon>
        <taxon>Streptophyta</taxon>
        <taxon>Embryophyta</taxon>
        <taxon>Tracheophyta</taxon>
        <taxon>Spermatophyta</taxon>
        <taxon>Magnoliopsida</taxon>
        <taxon>eudicotyledons</taxon>
        <taxon>Gunneridae</taxon>
        <taxon>Pentapetalae</taxon>
        <taxon>asterids</taxon>
        <taxon>campanulids</taxon>
        <taxon>Asterales</taxon>
        <taxon>Asteraceae</taxon>
        <taxon>Asteroideae</taxon>
        <taxon>Anthemideae</taxon>
        <taxon>Anthemidinae</taxon>
        <taxon>Tanacetum</taxon>
    </lineage>
</organism>
<proteinExistence type="predicted"/>
<protein>
    <submittedName>
        <fullName evidence="1">Phospholipase-like protein</fullName>
    </submittedName>
</protein>
<name>A0ABQ5E0F6_9ASTR</name>